<dbReference type="SUPFAM" id="SSF56112">
    <property type="entry name" value="Protein kinase-like (PK-like)"/>
    <property type="match status" value="1"/>
</dbReference>
<evidence type="ECO:0000313" key="1">
    <source>
        <dbReference type="EMBL" id="SFG93163.1"/>
    </source>
</evidence>
<proteinExistence type="predicted"/>
<gene>
    <name evidence="1" type="ORF">SAMN02982927_03280</name>
</gene>
<protein>
    <submittedName>
        <fullName evidence="1">Spore coat protein YutH</fullName>
    </submittedName>
</protein>
<dbReference type="GO" id="GO:0042601">
    <property type="term" value="C:endospore-forming forespore"/>
    <property type="evidence" value="ECO:0007669"/>
    <property type="project" value="TreeGrafter"/>
</dbReference>
<reference evidence="2" key="1">
    <citation type="submission" date="2016-10" db="EMBL/GenBank/DDBJ databases">
        <authorList>
            <person name="Varghese N."/>
            <person name="Submissions S."/>
        </authorList>
    </citation>
    <scope>NUCLEOTIDE SEQUENCE [LARGE SCALE GENOMIC DNA]</scope>
    <source>
        <strain evidence="2">ATCC 700379</strain>
    </source>
</reference>
<dbReference type="InterPro" id="IPR047175">
    <property type="entry name" value="CotS-like"/>
</dbReference>
<dbReference type="RefSeq" id="WP_093674639.1">
    <property type="nucleotide sequence ID" value="NZ_FOOY01000031.1"/>
</dbReference>
<organism evidence="1 2">
    <name type="scientific">Sporolactobacillus nakayamae</name>
    <dbReference type="NCBI Taxonomy" id="269670"/>
    <lineage>
        <taxon>Bacteria</taxon>
        <taxon>Bacillati</taxon>
        <taxon>Bacillota</taxon>
        <taxon>Bacilli</taxon>
        <taxon>Bacillales</taxon>
        <taxon>Sporolactobacillaceae</taxon>
        <taxon>Sporolactobacillus</taxon>
    </lineage>
</organism>
<dbReference type="STRING" id="269670.SAMN02982927_03280"/>
<dbReference type="AlphaFoldDB" id="A0A1I2VVP6"/>
<dbReference type="Gene3D" id="3.90.1200.10">
    <property type="match status" value="1"/>
</dbReference>
<keyword evidence="2" id="KW-1185">Reference proteome</keyword>
<keyword evidence="1" id="KW-0167">Capsid protein</keyword>
<dbReference type="InterPro" id="IPR011009">
    <property type="entry name" value="Kinase-like_dom_sf"/>
</dbReference>
<sequence>MNTPDWRSVAAQDYDLHGIDGSRRLFFHPVRQFYHQNLEQLAQWADYLSADRGLPVCRMLRNHEGRYDTEVNGESWALMVFPESKERVDYSAGAMLAELHAQTTGVDPRAFPETPERSRASDFESRLDALEKKYAISRTERQHSVFEQEFLDNFPYFLGCGENAIQMTVDESINFPNEEPLCISHYRFANYERSALENPAEWVVDDRSRDLAEGLRVLAWRCSGSDPQQAAEQFLDDYESRFPLSEQAIGKLYSRLLYPLAFVECCERYFFDSNASDQRELEFILRKGEESAEDTERLLTYIANRYNGRFYAPEWLTRIS</sequence>
<dbReference type="PANTHER" id="PTHR39179">
    <property type="entry name" value="SPORE COAT PROTEIN I"/>
    <property type="match status" value="1"/>
</dbReference>
<dbReference type="Proteomes" id="UP000198752">
    <property type="component" value="Unassembled WGS sequence"/>
</dbReference>
<dbReference type="PANTHER" id="PTHR39179:SF2">
    <property type="entry name" value="ENDOSPORE COAT-ASSOCIATED PROTEIN YUTH"/>
    <property type="match status" value="1"/>
</dbReference>
<accession>A0A1I2VVP6</accession>
<keyword evidence="1" id="KW-0946">Virion</keyword>
<dbReference type="EMBL" id="FOOY01000031">
    <property type="protein sequence ID" value="SFG93163.1"/>
    <property type="molecule type" value="Genomic_DNA"/>
</dbReference>
<dbReference type="OrthoDB" id="2986702at2"/>
<name>A0A1I2VVP6_9BACL</name>
<evidence type="ECO:0000313" key="2">
    <source>
        <dbReference type="Proteomes" id="UP000198752"/>
    </source>
</evidence>